<name>A0A1I7YY61_9BILA</name>
<dbReference type="Proteomes" id="UP000095287">
    <property type="component" value="Unplaced"/>
</dbReference>
<dbReference type="WBParaSite" id="L893_g20940.t1">
    <property type="protein sequence ID" value="L893_g20940.t1"/>
    <property type="gene ID" value="L893_g20940"/>
</dbReference>
<protein>
    <submittedName>
        <fullName evidence="2">Transmembrane protein</fullName>
    </submittedName>
</protein>
<keyword evidence="1" id="KW-1185">Reference proteome</keyword>
<sequence length="146" mass="16600">MGSTDERRRGRLGKCVRNGYIVTEHAANKRESGADKRRPSIRLWFLARRGGRSGYYALINYVFVKTITFHIWQRCRKLSVKVTFLGWAPYSWILGDVFGSNGTGVLSAAEGLLKVSTRTGTLAFPNLANRLRRRKRAKFGFIDSDK</sequence>
<proteinExistence type="predicted"/>
<evidence type="ECO:0000313" key="1">
    <source>
        <dbReference type="Proteomes" id="UP000095287"/>
    </source>
</evidence>
<evidence type="ECO:0000313" key="2">
    <source>
        <dbReference type="WBParaSite" id="L893_g20940.t1"/>
    </source>
</evidence>
<dbReference type="AlphaFoldDB" id="A0A1I7YY61"/>
<reference evidence="2" key="1">
    <citation type="submission" date="2016-11" db="UniProtKB">
        <authorList>
            <consortium name="WormBaseParasite"/>
        </authorList>
    </citation>
    <scope>IDENTIFICATION</scope>
</reference>
<accession>A0A1I7YY61</accession>
<organism evidence="1 2">
    <name type="scientific">Steinernema glaseri</name>
    <dbReference type="NCBI Taxonomy" id="37863"/>
    <lineage>
        <taxon>Eukaryota</taxon>
        <taxon>Metazoa</taxon>
        <taxon>Ecdysozoa</taxon>
        <taxon>Nematoda</taxon>
        <taxon>Chromadorea</taxon>
        <taxon>Rhabditida</taxon>
        <taxon>Tylenchina</taxon>
        <taxon>Panagrolaimomorpha</taxon>
        <taxon>Strongyloidoidea</taxon>
        <taxon>Steinernematidae</taxon>
        <taxon>Steinernema</taxon>
    </lineage>
</organism>